<dbReference type="AlphaFoldDB" id="A0A517SFN7"/>
<dbReference type="Proteomes" id="UP000315700">
    <property type="component" value="Chromosome"/>
</dbReference>
<feature type="transmembrane region" description="Helical" evidence="1">
    <location>
        <begin position="6"/>
        <end position="26"/>
    </location>
</feature>
<dbReference type="KEGG" id="ccos:Pan44_29800"/>
<reference evidence="2 3" key="1">
    <citation type="submission" date="2019-02" db="EMBL/GenBank/DDBJ databases">
        <title>Deep-cultivation of Planctomycetes and their phenomic and genomic characterization uncovers novel biology.</title>
        <authorList>
            <person name="Wiegand S."/>
            <person name="Jogler M."/>
            <person name="Boedeker C."/>
            <person name="Pinto D."/>
            <person name="Vollmers J."/>
            <person name="Rivas-Marin E."/>
            <person name="Kohn T."/>
            <person name="Peeters S.H."/>
            <person name="Heuer A."/>
            <person name="Rast P."/>
            <person name="Oberbeckmann S."/>
            <person name="Bunk B."/>
            <person name="Jeske O."/>
            <person name="Meyerdierks A."/>
            <person name="Storesund J.E."/>
            <person name="Kallscheuer N."/>
            <person name="Luecker S."/>
            <person name="Lage O.M."/>
            <person name="Pohl T."/>
            <person name="Merkel B.J."/>
            <person name="Hornburger P."/>
            <person name="Mueller R.-W."/>
            <person name="Bruemmer F."/>
            <person name="Labrenz M."/>
            <person name="Spormann A.M."/>
            <person name="Op den Camp H."/>
            <person name="Overmann J."/>
            <person name="Amann R."/>
            <person name="Jetten M.S.M."/>
            <person name="Mascher T."/>
            <person name="Medema M.H."/>
            <person name="Devos D.P."/>
            <person name="Kaster A.-K."/>
            <person name="Ovreas L."/>
            <person name="Rohde M."/>
            <person name="Galperin M.Y."/>
            <person name="Jogler C."/>
        </authorList>
    </citation>
    <scope>NUCLEOTIDE SEQUENCE [LARGE SCALE GENOMIC DNA]</scope>
    <source>
        <strain evidence="2 3">Pan44</strain>
    </source>
</reference>
<keyword evidence="3" id="KW-1185">Reference proteome</keyword>
<evidence type="ECO:0000313" key="2">
    <source>
        <dbReference type="EMBL" id="QDT54939.1"/>
    </source>
</evidence>
<keyword evidence="1" id="KW-0472">Membrane</keyword>
<keyword evidence="1" id="KW-1133">Transmembrane helix</keyword>
<name>A0A517SFN7_9PLAN</name>
<sequence>MGEFIVALMFTLPGYFLVCGFMGADVAERNTPLVVIVSILAWAVLCLSVYGIAYAIANALL</sequence>
<dbReference type="EMBL" id="CP036271">
    <property type="protein sequence ID" value="QDT54939.1"/>
    <property type="molecule type" value="Genomic_DNA"/>
</dbReference>
<evidence type="ECO:0000256" key="1">
    <source>
        <dbReference type="SAM" id="Phobius"/>
    </source>
</evidence>
<dbReference type="InParanoid" id="A0A517SFN7"/>
<dbReference type="RefSeq" id="WP_145030749.1">
    <property type="nucleotide sequence ID" value="NZ_CP036271.1"/>
</dbReference>
<organism evidence="2 3">
    <name type="scientific">Caulifigura coniformis</name>
    <dbReference type="NCBI Taxonomy" id="2527983"/>
    <lineage>
        <taxon>Bacteria</taxon>
        <taxon>Pseudomonadati</taxon>
        <taxon>Planctomycetota</taxon>
        <taxon>Planctomycetia</taxon>
        <taxon>Planctomycetales</taxon>
        <taxon>Planctomycetaceae</taxon>
        <taxon>Caulifigura</taxon>
    </lineage>
</organism>
<protein>
    <submittedName>
        <fullName evidence="2">Uncharacterized protein</fullName>
    </submittedName>
</protein>
<proteinExistence type="predicted"/>
<evidence type="ECO:0000313" key="3">
    <source>
        <dbReference type="Proteomes" id="UP000315700"/>
    </source>
</evidence>
<keyword evidence="1" id="KW-0812">Transmembrane</keyword>
<gene>
    <name evidence="2" type="ORF">Pan44_29800</name>
</gene>
<feature type="transmembrane region" description="Helical" evidence="1">
    <location>
        <begin position="33"/>
        <end position="57"/>
    </location>
</feature>
<accession>A0A517SFN7</accession>